<protein>
    <submittedName>
        <fullName evidence="1">Uncharacterized protein</fullName>
    </submittedName>
</protein>
<keyword evidence="3" id="KW-1185">Reference proteome</keyword>
<dbReference type="OrthoDB" id="10209543at2759"/>
<accession>A0A814TP06</accession>
<comment type="caution">
    <text evidence="1">The sequence shown here is derived from an EMBL/GenBank/DDBJ whole genome shotgun (WGS) entry which is preliminary data.</text>
</comment>
<dbReference type="Proteomes" id="UP000681722">
    <property type="component" value="Unassembled WGS sequence"/>
</dbReference>
<evidence type="ECO:0000313" key="2">
    <source>
        <dbReference type="EMBL" id="CAF3927489.1"/>
    </source>
</evidence>
<dbReference type="AlphaFoldDB" id="A0A814TP06"/>
<proteinExistence type="predicted"/>
<sequence>MDFPAIDGRLQHDAWLALRSTRVDPGEASCAQNPFDAELSCVDHERDRFTGQLSRVVCRITSKLYRLARRLRFFRCCFVNDGRWDGGSMGIVRVVDVEDGRFDDGSMCMVRVVVVDNVRCDDEYAHKSLMMMSVDETGNEETLRRLHYVLKQIKLDIPELPPNNIVQNNTLPHTFNRLHFY</sequence>
<gene>
    <name evidence="1" type="ORF">GPM918_LOCUS21823</name>
    <name evidence="2" type="ORF">SRO942_LOCUS21820</name>
</gene>
<evidence type="ECO:0000313" key="3">
    <source>
        <dbReference type="Proteomes" id="UP000663829"/>
    </source>
</evidence>
<evidence type="ECO:0000313" key="1">
    <source>
        <dbReference type="EMBL" id="CAF1163895.1"/>
    </source>
</evidence>
<name>A0A814TP06_9BILA</name>
<dbReference type="EMBL" id="CAJOBC010007296">
    <property type="protein sequence ID" value="CAF3927489.1"/>
    <property type="molecule type" value="Genomic_DNA"/>
</dbReference>
<organism evidence="1 3">
    <name type="scientific">Didymodactylos carnosus</name>
    <dbReference type="NCBI Taxonomy" id="1234261"/>
    <lineage>
        <taxon>Eukaryota</taxon>
        <taxon>Metazoa</taxon>
        <taxon>Spiralia</taxon>
        <taxon>Gnathifera</taxon>
        <taxon>Rotifera</taxon>
        <taxon>Eurotatoria</taxon>
        <taxon>Bdelloidea</taxon>
        <taxon>Philodinida</taxon>
        <taxon>Philodinidae</taxon>
        <taxon>Didymodactylos</taxon>
    </lineage>
</organism>
<dbReference type="EMBL" id="CAJNOQ010007297">
    <property type="protein sequence ID" value="CAF1163895.1"/>
    <property type="molecule type" value="Genomic_DNA"/>
</dbReference>
<dbReference type="Proteomes" id="UP000663829">
    <property type="component" value="Unassembled WGS sequence"/>
</dbReference>
<reference evidence="1" key="1">
    <citation type="submission" date="2021-02" db="EMBL/GenBank/DDBJ databases">
        <authorList>
            <person name="Nowell W R."/>
        </authorList>
    </citation>
    <scope>NUCLEOTIDE SEQUENCE</scope>
</reference>